<feature type="region of interest" description="Disordered" evidence="1">
    <location>
        <begin position="108"/>
        <end position="128"/>
    </location>
</feature>
<protein>
    <submittedName>
        <fullName evidence="2">Uncharacterized protein</fullName>
    </submittedName>
</protein>
<organism evidence="2 3">
    <name type="scientific">Eragrostis curvula</name>
    <name type="common">weeping love grass</name>
    <dbReference type="NCBI Taxonomy" id="38414"/>
    <lineage>
        <taxon>Eukaryota</taxon>
        <taxon>Viridiplantae</taxon>
        <taxon>Streptophyta</taxon>
        <taxon>Embryophyta</taxon>
        <taxon>Tracheophyta</taxon>
        <taxon>Spermatophyta</taxon>
        <taxon>Magnoliopsida</taxon>
        <taxon>Liliopsida</taxon>
        <taxon>Poales</taxon>
        <taxon>Poaceae</taxon>
        <taxon>PACMAD clade</taxon>
        <taxon>Chloridoideae</taxon>
        <taxon>Eragrostideae</taxon>
        <taxon>Eragrostidinae</taxon>
        <taxon>Eragrostis</taxon>
    </lineage>
</organism>
<sequence length="179" mass="20219">MIGSCSSTPALSKYREDEEDRLVSSDGWHREERRPPGHIQESLGMLQKTPACHSPEKACQKNGWSGMLRDELASENRANQLTPGNSLSSVSLQLYVCDRGERVTVRLGENGDESPSARPSDHERRGWESRFSADMTMPWRRSSREMARWDRECTAAVLLLGHCLLDHKTNKNMESSTSD</sequence>
<dbReference type="Gramene" id="TVU48920">
    <property type="protein sequence ID" value="TVU48920"/>
    <property type="gene ID" value="EJB05_00204"/>
</dbReference>
<proteinExistence type="predicted"/>
<reference evidence="2 3" key="1">
    <citation type="journal article" date="2019" name="Sci. Rep.">
        <title>A high-quality genome of Eragrostis curvula grass provides insights into Poaceae evolution and supports new strategies to enhance forage quality.</title>
        <authorList>
            <person name="Carballo J."/>
            <person name="Santos B.A.C.M."/>
            <person name="Zappacosta D."/>
            <person name="Garbus I."/>
            <person name="Selva J.P."/>
            <person name="Gallo C.A."/>
            <person name="Diaz A."/>
            <person name="Albertini E."/>
            <person name="Caccamo M."/>
            <person name="Echenique V."/>
        </authorList>
    </citation>
    <scope>NUCLEOTIDE SEQUENCE [LARGE SCALE GENOMIC DNA]</scope>
    <source>
        <strain evidence="3">cv. Victoria</strain>
        <tissue evidence="2">Leaf</tissue>
    </source>
</reference>
<name>A0A5J9WNF5_9POAL</name>
<dbReference type="AlphaFoldDB" id="A0A5J9WNF5"/>
<accession>A0A5J9WNF5</accession>
<evidence type="ECO:0000313" key="2">
    <source>
        <dbReference type="EMBL" id="TVU48920.1"/>
    </source>
</evidence>
<feature type="compositionally biased region" description="Basic and acidic residues" evidence="1">
    <location>
        <begin position="119"/>
        <end position="128"/>
    </location>
</feature>
<comment type="caution">
    <text evidence="2">The sequence shown here is derived from an EMBL/GenBank/DDBJ whole genome shotgun (WGS) entry which is preliminary data.</text>
</comment>
<feature type="compositionally biased region" description="Basic and acidic residues" evidence="1">
    <location>
        <begin position="13"/>
        <end position="35"/>
    </location>
</feature>
<feature type="compositionally biased region" description="Polar residues" evidence="1">
    <location>
        <begin position="1"/>
        <end position="10"/>
    </location>
</feature>
<evidence type="ECO:0000313" key="3">
    <source>
        <dbReference type="Proteomes" id="UP000324897"/>
    </source>
</evidence>
<dbReference type="Proteomes" id="UP000324897">
    <property type="component" value="Chromosome 6"/>
</dbReference>
<keyword evidence="3" id="KW-1185">Reference proteome</keyword>
<feature type="region of interest" description="Disordered" evidence="1">
    <location>
        <begin position="1"/>
        <end position="41"/>
    </location>
</feature>
<gene>
    <name evidence="2" type="ORF">EJB05_00204</name>
</gene>
<dbReference type="EMBL" id="RWGY01000002">
    <property type="protein sequence ID" value="TVU48920.1"/>
    <property type="molecule type" value="Genomic_DNA"/>
</dbReference>
<evidence type="ECO:0000256" key="1">
    <source>
        <dbReference type="SAM" id="MobiDB-lite"/>
    </source>
</evidence>